<dbReference type="AlphaFoldDB" id="A0A437LWA0"/>
<evidence type="ECO:0000313" key="3">
    <source>
        <dbReference type="Proteomes" id="UP000282971"/>
    </source>
</evidence>
<sequence>MAKTQFRLPTSIDADTIGPRLPQDGDVAVASPVHALQQRIVASAVAAPAPFTIRPAAMRLTLFVAVPLVMWASLFRAASTLI</sequence>
<organism evidence="2 3">
    <name type="scientific">Sphingomonas crocodyli</name>
    <dbReference type="NCBI Taxonomy" id="1979270"/>
    <lineage>
        <taxon>Bacteria</taxon>
        <taxon>Pseudomonadati</taxon>
        <taxon>Pseudomonadota</taxon>
        <taxon>Alphaproteobacteria</taxon>
        <taxon>Sphingomonadales</taxon>
        <taxon>Sphingomonadaceae</taxon>
        <taxon>Sphingomonas</taxon>
    </lineage>
</organism>
<comment type="caution">
    <text evidence="2">The sequence shown here is derived from an EMBL/GenBank/DDBJ whole genome shotgun (WGS) entry which is preliminary data.</text>
</comment>
<protein>
    <submittedName>
        <fullName evidence="2">Uncharacterized protein</fullName>
    </submittedName>
</protein>
<reference evidence="2 3" key="1">
    <citation type="submission" date="2019-01" db="EMBL/GenBank/DDBJ databases">
        <authorList>
            <person name="Chen W.-M."/>
        </authorList>
    </citation>
    <scope>NUCLEOTIDE SEQUENCE [LARGE SCALE GENOMIC DNA]</scope>
    <source>
        <strain evidence="2 3">CCP-7</strain>
    </source>
</reference>
<accession>A0A437LWA0</accession>
<name>A0A437LWA0_9SPHN</name>
<keyword evidence="3" id="KW-1185">Reference proteome</keyword>
<evidence type="ECO:0000313" key="2">
    <source>
        <dbReference type="EMBL" id="RVT89675.1"/>
    </source>
</evidence>
<feature type="transmembrane region" description="Helical" evidence="1">
    <location>
        <begin position="60"/>
        <end position="78"/>
    </location>
</feature>
<keyword evidence="1" id="KW-0472">Membrane</keyword>
<proteinExistence type="predicted"/>
<keyword evidence="1" id="KW-0812">Transmembrane</keyword>
<gene>
    <name evidence="2" type="ORF">EOD43_20025</name>
</gene>
<dbReference type="RefSeq" id="WP_127745839.1">
    <property type="nucleotide sequence ID" value="NZ_SACN01000004.1"/>
</dbReference>
<keyword evidence="1" id="KW-1133">Transmembrane helix</keyword>
<dbReference type="Proteomes" id="UP000282971">
    <property type="component" value="Unassembled WGS sequence"/>
</dbReference>
<dbReference type="EMBL" id="SACN01000004">
    <property type="protein sequence ID" value="RVT89675.1"/>
    <property type="molecule type" value="Genomic_DNA"/>
</dbReference>
<evidence type="ECO:0000256" key="1">
    <source>
        <dbReference type="SAM" id="Phobius"/>
    </source>
</evidence>